<dbReference type="EMBL" id="JAUSUB010000005">
    <property type="protein sequence ID" value="MDQ0269765.1"/>
    <property type="molecule type" value="Genomic_DNA"/>
</dbReference>
<keyword evidence="4" id="KW-1185">Reference proteome</keyword>
<dbReference type="RefSeq" id="WP_307473597.1">
    <property type="nucleotide sequence ID" value="NZ_JAUSUB010000005.1"/>
</dbReference>
<dbReference type="SUPFAM" id="SSF50129">
    <property type="entry name" value="GroES-like"/>
    <property type="match status" value="1"/>
</dbReference>
<dbReference type="Gene3D" id="3.90.180.10">
    <property type="entry name" value="Medium-chain alcohol dehydrogenases, catalytic domain"/>
    <property type="match status" value="1"/>
</dbReference>
<comment type="caution">
    <text evidence="3">The sequence shown here is derived from an EMBL/GenBank/DDBJ whole genome shotgun (WGS) entry which is preliminary data.</text>
</comment>
<protein>
    <submittedName>
        <fullName evidence="3">NADPH-dependent curcumin reductase CurA</fullName>
    </submittedName>
</protein>
<accession>A0ABU0AI60</accession>
<dbReference type="InterPro" id="IPR045010">
    <property type="entry name" value="MDR_fam"/>
</dbReference>
<evidence type="ECO:0000259" key="2">
    <source>
        <dbReference type="SMART" id="SM00829"/>
    </source>
</evidence>
<dbReference type="InterPro" id="IPR036291">
    <property type="entry name" value="NAD(P)-bd_dom_sf"/>
</dbReference>
<organism evidence="3 4">
    <name type="scientific">Cytobacillus purgationiresistens</name>
    <dbReference type="NCBI Taxonomy" id="863449"/>
    <lineage>
        <taxon>Bacteria</taxon>
        <taxon>Bacillati</taxon>
        <taxon>Bacillota</taxon>
        <taxon>Bacilli</taxon>
        <taxon>Bacillales</taxon>
        <taxon>Bacillaceae</taxon>
        <taxon>Cytobacillus</taxon>
    </lineage>
</organism>
<dbReference type="InterPro" id="IPR041694">
    <property type="entry name" value="ADH_N_2"/>
</dbReference>
<dbReference type="PANTHER" id="PTHR43205:SF7">
    <property type="entry name" value="PROSTAGLANDIN REDUCTASE 1"/>
    <property type="match status" value="1"/>
</dbReference>
<gene>
    <name evidence="3" type="ORF">J2S17_001637</name>
</gene>
<feature type="domain" description="Enoyl reductase (ER)" evidence="2">
    <location>
        <begin position="17"/>
        <end position="329"/>
    </location>
</feature>
<reference evidence="3 4" key="1">
    <citation type="submission" date="2023-07" db="EMBL/GenBank/DDBJ databases">
        <title>Genomic Encyclopedia of Type Strains, Phase IV (KMG-IV): sequencing the most valuable type-strain genomes for metagenomic binning, comparative biology and taxonomic classification.</title>
        <authorList>
            <person name="Goeker M."/>
        </authorList>
    </citation>
    <scope>NUCLEOTIDE SEQUENCE [LARGE SCALE GENOMIC DNA]</scope>
    <source>
        <strain evidence="3 4">DSM 23494</strain>
    </source>
</reference>
<dbReference type="InterPro" id="IPR011032">
    <property type="entry name" value="GroES-like_sf"/>
</dbReference>
<sequence length="334" mass="36525">MENRSILLVKRPEGMPNQDNFKLITKDVPEIGDGEVLIRTIYLSVDPYMRGRMNGVKTYADPFELNEVLSGGVVGKVVESRNEKFQIGDIIEGRLSWADYAVSKGDNIRKIDPSLAPISTAVGVVGMPGLTAYFGFLDIGKPKQGETVVVSGAAGAVGSTVGQIAKIKGCYVVGIAGTAEKCKYLKEELGFDQVINYKTDNVKQKLKEHCPNGVDIYFDNVGGEISDAVIRRINYQSRIILCGQISAYNLQSIDSGPRVQGQLIQKSALMQGFIVGDFAKQHREGLKQLGQWVSEGSIKYRENVIEGLENTPDAFIGLFRGENTGKQLVKVNNE</sequence>
<dbReference type="PANTHER" id="PTHR43205">
    <property type="entry name" value="PROSTAGLANDIN REDUCTASE"/>
    <property type="match status" value="1"/>
</dbReference>
<dbReference type="Gene3D" id="3.40.50.720">
    <property type="entry name" value="NAD(P)-binding Rossmann-like Domain"/>
    <property type="match status" value="1"/>
</dbReference>
<dbReference type="Pfam" id="PF16884">
    <property type="entry name" value="ADH_N_2"/>
    <property type="match status" value="1"/>
</dbReference>
<name>A0ABU0AI60_9BACI</name>
<evidence type="ECO:0000313" key="3">
    <source>
        <dbReference type="EMBL" id="MDQ0269765.1"/>
    </source>
</evidence>
<dbReference type="Proteomes" id="UP001238088">
    <property type="component" value="Unassembled WGS sequence"/>
</dbReference>
<dbReference type="InterPro" id="IPR020843">
    <property type="entry name" value="ER"/>
</dbReference>
<dbReference type="CDD" id="cd05288">
    <property type="entry name" value="PGDH"/>
    <property type="match status" value="1"/>
</dbReference>
<evidence type="ECO:0000313" key="4">
    <source>
        <dbReference type="Proteomes" id="UP001238088"/>
    </source>
</evidence>
<dbReference type="SUPFAM" id="SSF51735">
    <property type="entry name" value="NAD(P)-binding Rossmann-fold domains"/>
    <property type="match status" value="1"/>
</dbReference>
<dbReference type="SMART" id="SM00829">
    <property type="entry name" value="PKS_ER"/>
    <property type="match status" value="1"/>
</dbReference>
<dbReference type="InterPro" id="IPR013149">
    <property type="entry name" value="ADH-like_C"/>
</dbReference>
<proteinExistence type="predicted"/>
<dbReference type="Pfam" id="PF00107">
    <property type="entry name" value="ADH_zinc_N"/>
    <property type="match status" value="1"/>
</dbReference>
<keyword evidence="1" id="KW-0560">Oxidoreductase</keyword>
<evidence type="ECO:0000256" key="1">
    <source>
        <dbReference type="ARBA" id="ARBA00023002"/>
    </source>
</evidence>